<feature type="region of interest" description="Disordered" evidence="1">
    <location>
        <begin position="333"/>
        <end position="354"/>
    </location>
</feature>
<evidence type="ECO:0008006" key="4">
    <source>
        <dbReference type="Google" id="ProtNLM"/>
    </source>
</evidence>
<protein>
    <recommendedName>
        <fullName evidence="4">Class I SAM-dependent methyltransferase</fullName>
    </recommendedName>
</protein>
<dbReference type="CDD" id="cd02440">
    <property type="entry name" value="AdoMet_MTases"/>
    <property type="match status" value="1"/>
</dbReference>
<dbReference type="Pfam" id="PF13489">
    <property type="entry name" value="Methyltransf_23"/>
    <property type="match status" value="1"/>
</dbReference>
<dbReference type="PANTHER" id="PTHR43861">
    <property type="entry name" value="TRANS-ACONITATE 2-METHYLTRANSFERASE-RELATED"/>
    <property type="match status" value="1"/>
</dbReference>
<dbReference type="SUPFAM" id="SSF53335">
    <property type="entry name" value="S-adenosyl-L-methionine-dependent methyltransferases"/>
    <property type="match status" value="1"/>
</dbReference>
<organism evidence="2 3">
    <name type="scientific">Acidovorax lacteus</name>
    <dbReference type="NCBI Taxonomy" id="1924988"/>
    <lineage>
        <taxon>Bacteria</taxon>
        <taxon>Pseudomonadati</taxon>
        <taxon>Pseudomonadota</taxon>
        <taxon>Betaproteobacteria</taxon>
        <taxon>Burkholderiales</taxon>
        <taxon>Comamonadaceae</taxon>
        <taxon>Acidovorax</taxon>
    </lineage>
</organism>
<accession>A0ABP8LEF5</accession>
<dbReference type="Gene3D" id="3.40.50.150">
    <property type="entry name" value="Vaccinia Virus protein VP39"/>
    <property type="match status" value="1"/>
</dbReference>
<dbReference type="InterPro" id="IPR029063">
    <property type="entry name" value="SAM-dependent_MTases_sf"/>
</dbReference>
<dbReference type="PANTHER" id="PTHR43861:SF6">
    <property type="entry name" value="METHYLTRANSFERASE TYPE 11"/>
    <property type="match status" value="1"/>
</dbReference>
<evidence type="ECO:0000313" key="3">
    <source>
        <dbReference type="Proteomes" id="UP001501788"/>
    </source>
</evidence>
<name>A0ABP8LEF5_9BURK</name>
<evidence type="ECO:0000313" key="2">
    <source>
        <dbReference type="EMBL" id="GAA4427374.1"/>
    </source>
</evidence>
<gene>
    <name evidence="2" type="ORF">GCM10023090_24610</name>
</gene>
<reference evidence="3" key="1">
    <citation type="journal article" date="2019" name="Int. J. Syst. Evol. Microbiol.">
        <title>The Global Catalogue of Microorganisms (GCM) 10K type strain sequencing project: providing services to taxonomists for standard genome sequencing and annotation.</title>
        <authorList>
            <consortium name="The Broad Institute Genomics Platform"/>
            <consortium name="The Broad Institute Genome Sequencing Center for Infectious Disease"/>
            <person name="Wu L."/>
            <person name="Ma J."/>
        </authorList>
    </citation>
    <scope>NUCLEOTIDE SEQUENCE [LARGE SCALE GENOMIC DNA]</scope>
    <source>
        <strain evidence="3">JCM 31890</strain>
    </source>
</reference>
<dbReference type="Proteomes" id="UP001501788">
    <property type="component" value="Unassembled WGS sequence"/>
</dbReference>
<keyword evidence="3" id="KW-1185">Reference proteome</keyword>
<proteinExistence type="predicted"/>
<dbReference type="RefSeq" id="WP_345065521.1">
    <property type="nucleotide sequence ID" value="NZ_BAABEX010000028.1"/>
</dbReference>
<evidence type="ECO:0000256" key="1">
    <source>
        <dbReference type="SAM" id="MobiDB-lite"/>
    </source>
</evidence>
<comment type="caution">
    <text evidence="2">The sequence shown here is derived from an EMBL/GenBank/DDBJ whole genome shotgun (WGS) entry which is preliminary data.</text>
</comment>
<dbReference type="EMBL" id="BAABEX010000028">
    <property type="protein sequence ID" value="GAA4427374.1"/>
    <property type="molecule type" value="Genomic_DNA"/>
</dbReference>
<sequence>MTASTTGHPWNAHTPCPSCGESSARVVATRDGKTGEALLTVACTACGLGRIDPMPTEQALADWYSRQYRQAYKAAVQPALRHVLRAGRNALDRWHWLARMQPVLAAPEAGPARNSLDIGASSGETVALMRHLGWHATGIEPHQGYAQHAREALDLPVRCGTLLEQIEHTPSASQQLVTMFHVLEHLADPLAALRKIARTLAPGGRLFIEVPNATRLCSPHYMFFRAHTLYFTQPSLHGLMQRAGLQVVAASEPDADNLRVVVEVAPAAPALAAVAIDRADTLVQAQQRRRWLPYLLEQLRTARPLHKLMARQEEKRTAARYANGRELLQSLYGAQGGQRGNSGPAMLSGRAFSG</sequence>